<sequence length="254" mass="30405">MKRLIAILVILFYALTLKAQLFQKKEFYPGLKKIIGKYYNGSGGRGWWSLQKMDSLGRVIEYNSYRKRKLMGKTFYQYNKNNDILYKVSAFDINRPDVVDTSKYQYKYANGRIVCQKQIFANGDFNLFKLIKQQDSVFTYQNISCNHRPYKKQYHISERRVILTYNKNKLIDKEEVSTDSTKTTTYRAYYSNRQLKHRMIEHAPEEKIKGVYLGSPGSDDEYYKYKYDSKGRVKIFYRIIGNKKYKIADYKYIR</sequence>
<dbReference type="Proteomes" id="UP000266118">
    <property type="component" value="Chromosome"/>
</dbReference>
<protein>
    <submittedName>
        <fullName evidence="1">Uncharacterized protein</fullName>
    </submittedName>
</protein>
<accession>A0A386HLG7</accession>
<dbReference type="OrthoDB" id="1493530at2"/>
<evidence type="ECO:0000313" key="2">
    <source>
        <dbReference type="Proteomes" id="UP000266118"/>
    </source>
</evidence>
<dbReference type="EMBL" id="CP032489">
    <property type="protein sequence ID" value="AYD46341.1"/>
    <property type="molecule type" value="Genomic_DNA"/>
</dbReference>
<reference evidence="1 2" key="1">
    <citation type="submission" date="2018-09" db="EMBL/GenBank/DDBJ databases">
        <title>Arachidicoccus sp. nov., a bacterium isolated from soil.</title>
        <authorList>
            <person name="Weon H.-Y."/>
            <person name="Kwon S.-W."/>
            <person name="Lee S.A."/>
        </authorList>
    </citation>
    <scope>NUCLEOTIDE SEQUENCE [LARGE SCALE GENOMIC DNA]</scope>
    <source>
        <strain evidence="1 2">KIS59-12</strain>
    </source>
</reference>
<organism evidence="1 2">
    <name type="scientific">Arachidicoccus soli</name>
    <dbReference type="NCBI Taxonomy" id="2341117"/>
    <lineage>
        <taxon>Bacteria</taxon>
        <taxon>Pseudomonadati</taxon>
        <taxon>Bacteroidota</taxon>
        <taxon>Chitinophagia</taxon>
        <taxon>Chitinophagales</taxon>
        <taxon>Chitinophagaceae</taxon>
        <taxon>Arachidicoccus</taxon>
    </lineage>
</organism>
<dbReference type="KEGG" id="ark:D6B99_01110"/>
<keyword evidence="2" id="KW-1185">Reference proteome</keyword>
<proteinExistence type="predicted"/>
<dbReference type="AlphaFoldDB" id="A0A386HLG7"/>
<dbReference type="RefSeq" id="WP_119984267.1">
    <property type="nucleotide sequence ID" value="NZ_CP032489.1"/>
</dbReference>
<name>A0A386HLG7_9BACT</name>
<evidence type="ECO:0000313" key="1">
    <source>
        <dbReference type="EMBL" id="AYD46341.1"/>
    </source>
</evidence>
<gene>
    <name evidence="1" type="ORF">D6B99_01110</name>
</gene>